<dbReference type="EMBL" id="JACHVB010000051">
    <property type="protein sequence ID" value="MBC2595690.1"/>
    <property type="molecule type" value="Genomic_DNA"/>
</dbReference>
<dbReference type="EMBL" id="JACHVB010000009">
    <property type="protein sequence ID" value="MBC2592749.1"/>
    <property type="molecule type" value="Genomic_DNA"/>
</dbReference>
<dbReference type="InterPro" id="IPR024463">
    <property type="entry name" value="Transposase_TnpC_homeodom"/>
</dbReference>
<dbReference type="EMBL" id="JACHVB010000004">
    <property type="protein sequence ID" value="MBC2592655.1"/>
    <property type="molecule type" value="Genomic_DNA"/>
</dbReference>
<evidence type="ECO:0000313" key="12">
    <source>
        <dbReference type="EMBL" id="MBC2595690.1"/>
    </source>
</evidence>
<dbReference type="EMBL" id="JACHVB010000007">
    <property type="protein sequence ID" value="MBC2592737.1"/>
    <property type="molecule type" value="Genomic_DNA"/>
</dbReference>
<dbReference type="Pfam" id="PF03050">
    <property type="entry name" value="DDE_Tnp_IS66"/>
    <property type="match status" value="1"/>
</dbReference>
<dbReference type="PANTHER" id="PTHR33678">
    <property type="entry name" value="BLL1576 PROTEIN"/>
    <property type="match status" value="1"/>
</dbReference>
<dbReference type="Pfam" id="PF13007">
    <property type="entry name" value="LZ_Tnp_IS66"/>
    <property type="match status" value="1"/>
</dbReference>
<dbReference type="InterPro" id="IPR004291">
    <property type="entry name" value="Transposase_IS66_central"/>
</dbReference>
<evidence type="ECO:0000259" key="2">
    <source>
        <dbReference type="Pfam" id="PF03050"/>
    </source>
</evidence>
<evidence type="ECO:0000256" key="1">
    <source>
        <dbReference type="SAM" id="Coils"/>
    </source>
</evidence>
<dbReference type="RefSeq" id="WP_185673694.1">
    <property type="nucleotide sequence ID" value="NZ_JACHVB010000004.1"/>
</dbReference>
<comment type="caution">
    <text evidence="6">The sequence shown here is derived from an EMBL/GenBank/DDBJ whole genome shotgun (WGS) entry which is preliminary data.</text>
</comment>
<dbReference type="InterPro" id="IPR052344">
    <property type="entry name" value="Transposase-related"/>
</dbReference>
<feature type="domain" description="Transposase IS66 C-terminal" evidence="4">
    <location>
        <begin position="452"/>
        <end position="489"/>
    </location>
</feature>
<dbReference type="Pfam" id="PF13817">
    <property type="entry name" value="DDE_Tnp_IS66_C"/>
    <property type="match status" value="1"/>
</dbReference>
<accession>A0A842H8K7</accession>
<evidence type="ECO:0000313" key="10">
    <source>
        <dbReference type="EMBL" id="MBC2592749.1"/>
    </source>
</evidence>
<dbReference type="InterPro" id="IPR039552">
    <property type="entry name" value="IS66_C"/>
</dbReference>
<feature type="coiled-coil region" evidence="1">
    <location>
        <begin position="10"/>
        <end position="76"/>
    </location>
</feature>
<dbReference type="PANTHER" id="PTHR33678:SF1">
    <property type="entry name" value="BLL1576 PROTEIN"/>
    <property type="match status" value="1"/>
</dbReference>
<evidence type="ECO:0000313" key="13">
    <source>
        <dbReference type="Proteomes" id="UP000546464"/>
    </source>
</evidence>
<evidence type="ECO:0000313" key="8">
    <source>
        <dbReference type="EMBL" id="MBC2592737.1"/>
    </source>
</evidence>
<name>A0A842H8K7_9BACT</name>
<keyword evidence="13" id="KW-1185">Reference proteome</keyword>
<sequence>MDSDAGSPDVEQLRRIVDEQNGVIAVLREQVDWLKKQLFGAGKSEKLDSAQLRLRLDDLERQLEAVEKQSIAYERRAPKAGKHETPAERFKDLPVEETVVIEPPEVQAEPEAFEKIAEEETLEVDIHPPKLFKRRLVRPRYRRKLDRSQPPVVAPAPRRVIDGSYASAGLLAWIVLSKYVQHQPLYRQEKASSMWGAPLSRKTMTDWVEAVAEWLKPIYNYMRTDLLAGPYIQADETPVRYCDSDHKKGKTEQGWLWAISRPGGDVVFDWRLSRRHGELTSLLDGYTGLLQSDAYGAYEDYASGNKDVIALGCMAHVRRKFYDALASNKREATLVLRLMARLYEREATYREENLVPDERKRRRQRENEITLTRLQKVISLASRKALPKSALGKACAYAISQWPQLVAFQKHGIAEIDNNLMENAIRPSALGKKNFLFIGHPEAGQRSAIIYSIVVSCQRHNIEPFQYLRNILSRLPNMTNQHDISALSPAKWSPIATQA</sequence>
<evidence type="ECO:0000313" key="7">
    <source>
        <dbReference type="EMBL" id="MBC2592734.1"/>
    </source>
</evidence>
<dbReference type="Proteomes" id="UP000546464">
    <property type="component" value="Unassembled WGS sequence"/>
</dbReference>
<evidence type="ECO:0000259" key="4">
    <source>
        <dbReference type="Pfam" id="PF13817"/>
    </source>
</evidence>
<dbReference type="NCBIfam" id="NF033517">
    <property type="entry name" value="transpos_IS66"/>
    <property type="match status" value="1"/>
</dbReference>
<feature type="domain" description="Transposase TnpC homeodomain" evidence="3">
    <location>
        <begin position="27"/>
        <end position="97"/>
    </location>
</feature>
<organism evidence="6 13">
    <name type="scientific">Ruficoccus amylovorans</name>
    <dbReference type="NCBI Taxonomy" id="1804625"/>
    <lineage>
        <taxon>Bacteria</taxon>
        <taxon>Pseudomonadati</taxon>
        <taxon>Verrucomicrobiota</taxon>
        <taxon>Opitutia</taxon>
        <taxon>Puniceicoccales</taxon>
        <taxon>Cerasicoccaceae</taxon>
        <taxon>Ruficoccus</taxon>
    </lineage>
</organism>
<evidence type="ECO:0000259" key="3">
    <source>
        <dbReference type="Pfam" id="PF13007"/>
    </source>
</evidence>
<dbReference type="AlphaFoldDB" id="A0A842H8K7"/>
<evidence type="ECO:0000313" key="11">
    <source>
        <dbReference type="EMBL" id="MBC2594613.1"/>
    </source>
</evidence>
<reference evidence="6 13" key="1">
    <citation type="submission" date="2020-07" db="EMBL/GenBank/DDBJ databases">
        <authorList>
            <person name="Feng X."/>
        </authorList>
    </citation>
    <scope>NUCLEOTIDE SEQUENCE [LARGE SCALE GENOMIC DNA]</scope>
    <source>
        <strain evidence="6 13">JCM31066</strain>
    </source>
</reference>
<gene>
    <name evidence="5" type="ORF">H5P28_00115</name>
    <name evidence="6" type="ORF">H5P28_00405</name>
    <name evidence="7" type="ORF">H5P28_00525</name>
    <name evidence="8" type="ORF">H5P28_00540</name>
    <name evidence="9" type="ORF">H5P28_00575</name>
    <name evidence="10" type="ORF">H5P28_00600</name>
    <name evidence="11" type="ORF">H5P28_10115</name>
    <name evidence="12" type="ORF">H5P28_15585</name>
</gene>
<keyword evidence="1" id="KW-0175">Coiled coil</keyword>
<dbReference type="EMBL" id="JACHVB010000026">
    <property type="protein sequence ID" value="MBC2594613.1"/>
    <property type="molecule type" value="Genomic_DNA"/>
</dbReference>
<evidence type="ECO:0000313" key="9">
    <source>
        <dbReference type="EMBL" id="MBC2592744.1"/>
    </source>
</evidence>
<evidence type="ECO:0000313" key="6">
    <source>
        <dbReference type="EMBL" id="MBC2592712.1"/>
    </source>
</evidence>
<feature type="domain" description="Transposase IS66 central" evidence="2">
    <location>
        <begin position="164"/>
        <end position="445"/>
    </location>
</feature>
<dbReference type="EMBL" id="JACHVB010000008">
    <property type="protein sequence ID" value="MBC2592744.1"/>
    <property type="molecule type" value="Genomic_DNA"/>
</dbReference>
<dbReference type="EMBL" id="JACHVB010000005">
    <property type="protein sequence ID" value="MBC2592712.1"/>
    <property type="molecule type" value="Genomic_DNA"/>
</dbReference>
<protein>
    <submittedName>
        <fullName evidence="6">IS66 family transposase</fullName>
    </submittedName>
</protein>
<proteinExistence type="predicted"/>
<dbReference type="EMBL" id="JACHVB010000006">
    <property type="protein sequence ID" value="MBC2592734.1"/>
    <property type="molecule type" value="Genomic_DNA"/>
</dbReference>
<evidence type="ECO:0000313" key="5">
    <source>
        <dbReference type="EMBL" id="MBC2592655.1"/>
    </source>
</evidence>